<dbReference type="Gene3D" id="3.90.1150.10">
    <property type="entry name" value="Aspartate Aminotransferase, domain 1"/>
    <property type="match status" value="1"/>
</dbReference>
<keyword evidence="5" id="KW-0028">Amino-acid biosynthesis</keyword>
<evidence type="ECO:0000256" key="3">
    <source>
        <dbReference type="ARBA" id="ARBA00012748"/>
    </source>
</evidence>
<protein>
    <recommendedName>
        <fullName evidence="3">histidinol-phosphate transaminase</fullName>
        <ecNumber evidence="3">2.6.1.9</ecNumber>
    </recommendedName>
</protein>
<comment type="pathway">
    <text evidence="1">Amino-acid biosynthesis; L-histidine biosynthesis; L-histidine from 5-phospho-alpha-D-ribose 1-diphosphate: step 7/9.</text>
</comment>
<evidence type="ECO:0000256" key="1">
    <source>
        <dbReference type="ARBA" id="ARBA00005011"/>
    </source>
</evidence>
<keyword evidence="7" id="KW-0663">Pyridoxal phosphate</keyword>
<dbReference type="KEGG" id="tpx:Turpa_3993"/>
<dbReference type="InterPro" id="IPR015424">
    <property type="entry name" value="PyrdxlP-dep_Trfase"/>
</dbReference>
<evidence type="ECO:0000256" key="9">
    <source>
        <dbReference type="ARBA" id="ARBA00047481"/>
    </source>
</evidence>
<evidence type="ECO:0000259" key="10">
    <source>
        <dbReference type="Pfam" id="PF00155"/>
    </source>
</evidence>
<dbReference type="RefSeq" id="WP_014805103.1">
    <property type="nucleotide sequence ID" value="NC_018020.1"/>
</dbReference>
<dbReference type="AlphaFoldDB" id="I4BBH0"/>
<dbReference type="Pfam" id="PF00155">
    <property type="entry name" value="Aminotran_1_2"/>
    <property type="match status" value="1"/>
</dbReference>
<keyword evidence="8" id="KW-0368">Histidine biosynthesis</keyword>
<dbReference type="InterPro" id="IPR004839">
    <property type="entry name" value="Aminotransferase_I/II_large"/>
</dbReference>
<dbReference type="PANTHER" id="PTHR43643">
    <property type="entry name" value="HISTIDINOL-PHOSPHATE AMINOTRANSFERASE 2"/>
    <property type="match status" value="1"/>
</dbReference>
<evidence type="ECO:0000256" key="4">
    <source>
        <dbReference type="ARBA" id="ARBA00022576"/>
    </source>
</evidence>
<dbReference type="STRING" id="869212.Turpa_3993"/>
<dbReference type="PANTHER" id="PTHR43643:SF6">
    <property type="entry name" value="HISTIDINOL-PHOSPHATE AMINOTRANSFERASE"/>
    <property type="match status" value="1"/>
</dbReference>
<dbReference type="Gene3D" id="3.40.640.10">
    <property type="entry name" value="Type I PLP-dependent aspartate aminotransferase-like (Major domain)"/>
    <property type="match status" value="1"/>
</dbReference>
<sequence>MADSNRNFLNAVTRGAAHYTPGEQVNEPGWIKLNTNESPLPPSPNVFRVMAELVGQGDILRKYSHPLGEPLLGALADYWKLSKEHLIVTNGSDEALTLICRATLGPERPAVFPAVTYSLYGTLVTNAGASYTEVPMVERIGQPYGIDIDALAKFDGHAIFLANPNAITGEYTDAAKLAEVIAASNSLWVVDEAYNDFAGPKATMMQYIEKLQNLIVTRTFSKTHALAGLRVGYLASGNRGLIQGLLAHKDSYNEDALATRLAAAALADTAWHERTIRAVLTGREFLRSELTALGFTCFDSEANYILAREPKNLVAPKIVQRLRDYKILVRHYAGSQFADCIRFSVGAEGENAKLIGSLKEILRGA</sequence>
<evidence type="ECO:0000313" key="11">
    <source>
        <dbReference type="EMBL" id="AFM14627.1"/>
    </source>
</evidence>
<keyword evidence="6 11" id="KW-0808">Transferase</keyword>
<comment type="catalytic activity">
    <reaction evidence="9">
        <text>L-histidinol phosphate + 2-oxoglutarate = 3-(imidazol-4-yl)-2-oxopropyl phosphate + L-glutamate</text>
        <dbReference type="Rhea" id="RHEA:23744"/>
        <dbReference type="ChEBI" id="CHEBI:16810"/>
        <dbReference type="ChEBI" id="CHEBI:29985"/>
        <dbReference type="ChEBI" id="CHEBI:57766"/>
        <dbReference type="ChEBI" id="CHEBI:57980"/>
        <dbReference type="EC" id="2.6.1.9"/>
    </reaction>
</comment>
<comment type="similarity">
    <text evidence="2">Belongs to the class-II pyridoxal-phosphate-dependent aminotransferase family. Histidinol-phosphate aminotransferase subfamily.</text>
</comment>
<dbReference type="EC" id="2.6.1.9" evidence="3"/>
<reference evidence="11 12" key="1">
    <citation type="submission" date="2012-06" db="EMBL/GenBank/DDBJ databases">
        <title>The complete chromosome of genome of Turneriella parva DSM 21527.</title>
        <authorList>
            <consortium name="US DOE Joint Genome Institute (JGI-PGF)"/>
            <person name="Lucas S."/>
            <person name="Han J."/>
            <person name="Lapidus A."/>
            <person name="Bruce D."/>
            <person name="Goodwin L."/>
            <person name="Pitluck S."/>
            <person name="Peters L."/>
            <person name="Kyrpides N."/>
            <person name="Mavromatis K."/>
            <person name="Ivanova N."/>
            <person name="Mikhailova N."/>
            <person name="Chertkov O."/>
            <person name="Detter J.C."/>
            <person name="Tapia R."/>
            <person name="Han C."/>
            <person name="Land M."/>
            <person name="Hauser L."/>
            <person name="Markowitz V."/>
            <person name="Cheng J.-F."/>
            <person name="Hugenholtz P."/>
            <person name="Woyke T."/>
            <person name="Wu D."/>
            <person name="Gronow S."/>
            <person name="Wellnitz S."/>
            <person name="Brambilla E."/>
            <person name="Klenk H.-P."/>
            <person name="Eisen J.A."/>
        </authorList>
    </citation>
    <scope>NUCLEOTIDE SEQUENCE [LARGE SCALE GENOMIC DNA]</scope>
    <source>
        <strain evidence="12">ATCC BAA-1111 / DSM 21527 / NCTC 11395 / H</strain>
    </source>
</reference>
<dbReference type="CDD" id="cd00609">
    <property type="entry name" value="AAT_like"/>
    <property type="match status" value="1"/>
</dbReference>
<gene>
    <name evidence="11" type="ordered locus">Turpa_3993</name>
</gene>
<dbReference type="EMBL" id="CP002959">
    <property type="protein sequence ID" value="AFM14627.1"/>
    <property type="molecule type" value="Genomic_DNA"/>
</dbReference>
<dbReference type="GO" id="GO:0030170">
    <property type="term" value="F:pyridoxal phosphate binding"/>
    <property type="evidence" value="ECO:0007669"/>
    <property type="project" value="InterPro"/>
</dbReference>
<evidence type="ECO:0000256" key="6">
    <source>
        <dbReference type="ARBA" id="ARBA00022679"/>
    </source>
</evidence>
<dbReference type="InterPro" id="IPR015422">
    <property type="entry name" value="PyrdxlP-dep_Trfase_small"/>
</dbReference>
<keyword evidence="12" id="KW-1185">Reference proteome</keyword>
<dbReference type="HOGENOM" id="CLU_017584_3_0_12"/>
<name>I4BBH0_TURPD</name>
<feature type="domain" description="Aminotransferase class I/classII large" evidence="10">
    <location>
        <begin position="29"/>
        <end position="353"/>
    </location>
</feature>
<evidence type="ECO:0000313" key="12">
    <source>
        <dbReference type="Proteomes" id="UP000006048"/>
    </source>
</evidence>
<evidence type="ECO:0000256" key="7">
    <source>
        <dbReference type="ARBA" id="ARBA00022898"/>
    </source>
</evidence>
<evidence type="ECO:0000256" key="2">
    <source>
        <dbReference type="ARBA" id="ARBA00007970"/>
    </source>
</evidence>
<dbReference type="Proteomes" id="UP000006048">
    <property type="component" value="Chromosome"/>
</dbReference>
<dbReference type="OrthoDB" id="9813612at2"/>
<dbReference type="GO" id="GO:0004400">
    <property type="term" value="F:histidinol-phosphate transaminase activity"/>
    <property type="evidence" value="ECO:0007669"/>
    <property type="project" value="UniProtKB-EC"/>
</dbReference>
<dbReference type="InterPro" id="IPR050106">
    <property type="entry name" value="HistidinolP_aminotransfase"/>
</dbReference>
<dbReference type="PATRIC" id="fig|869212.3.peg.4028"/>
<dbReference type="InterPro" id="IPR015421">
    <property type="entry name" value="PyrdxlP-dep_Trfase_major"/>
</dbReference>
<dbReference type="GO" id="GO:0000105">
    <property type="term" value="P:L-histidine biosynthetic process"/>
    <property type="evidence" value="ECO:0007669"/>
    <property type="project" value="UniProtKB-KW"/>
</dbReference>
<evidence type="ECO:0000256" key="5">
    <source>
        <dbReference type="ARBA" id="ARBA00022605"/>
    </source>
</evidence>
<organism evidence="11 12">
    <name type="scientific">Turneriella parva (strain ATCC BAA-1111 / DSM 21527 / NCTC 11395 / H)</name>
    <name type="common">Leptospira parva</name>
    <dbReference type="NCBI Taxonomy" id="869212"/>
    <lineage>
        <taxon>Bacteria</taxon>
        <taxon>Pseudomonadati</taxon>
        <taxon>Spirochaetota</taxon>
        <taxon>Spirochaetia</taxon>
        <taxon>Leptospirales</taxon>
        <taxon>Leptospiraceae</taxon>
        <taxon>Turneriella</taxon>
    </lineage>
</organism>
<evidence type="ECO:0000256" key="8">
    <source>
        <dbReference type="ARBA" id="ARBA00023102"/>
    </source>
</evidence>
<accession>I4BBH0</accession>
<dbReference type="SUPFAM" id="SSF53383">
    <property type="entry name" value="PLP-dependent transferases"/>
    <property type="match status" value="1"/>
</dbReference>
<keyword evidence="4 11" id="KW-0032">Aminotransferase</keyword>
<proteinExistence type="inferred from homology"/>